<dbReference type="EMBL" id="JADDUC020000003">
    <property type="protein sequence ID" value="KAI1240762.1"/>
    <property type="molecule type" value="Genomic_DNA"/>
</dbReference>
<keyword evidence="4" id="KW-1185">Reference proteome</keyword>
<accession>A0A835NXP1</accession>
<proteinExistence type="predicted"/>
<protein>
    <submittedName>
        <fullName evidence="2">Uncharacterized protein</fullName>
    </submittedName>
</protein>
<organism evidence="2">
    <name type="scientific">Lamprotornis superbus</name>
    <dbReference type="NCBI Taxonomy" id="245042"/>
    <lineage>
        <taxon>Eukaryota</taxon>
        <taxon>Metazoa</taxon>
        <taxon>Chordata</taxon>
        <taxon>Craniata</taxon>
        <taxon>Vertebrata</taxon>
        <taxon>Euteleostomi</taxon>
        <taxon>Archelosauria</taxon>
        <taxon>Archosauria</taxon>
        <taxon>Dinosauria</taxon>
        <taxon>Saurischia</taxon>
        <taxon>Theropoda</taxon>
        <taxon>Coelurosauria</taxon>
        <taxon>Aves</taxon>
        <taxon>Neognathae</taxon>
        <taxon>Neoaves</taxon>
        <taxon>Telluraves</taxon>
        <taxon>Australaves</taxon>
        <taxon>Passeriformes</taxon>
        <taxon>Sturnidae</taxon>
        <taxon>Lamprotornis</taxon>
    </lineage>
</organism>
<dbReference type="InterPro" id="IPR027973">
    <property type="entry name" value="FSAF1-like"/>
</dbReference>
<dbReference type="InterPro" id="IPR052852">
    <property type="entry name" value="SSU_Processome_Comp"/>
</dbReference>
<feature type="region of interest" description="Disordered" evidence="1">
    <location>
        <begin position="69"/>
        <end position="98"/>
    </location>
</feature>
<sequence>TQIVNEEKNAVRQEFNFEKARLEVHKFGITGYKKQEQRVWEQERAIMLGAKPPKKAHMNYRTYQEKLKEKKAAKDADKEKVLEEGSASRERTKRRERAWRDQVPDKMQKGVFLEPYVFVCVCAHECKYGCNAEQWKKVSGAGLQQIYLDVSIEAQCRHEDTLDVLKCWRPLLLPIYVKGQVVLVQIQENTNGGTFRNSSFGPKCMNQLRLLSTYMAHALSSLPSIMSLTTLILAMPKAGSGTNARGVESFDSGIVSAVEMKAIDGYALRHSLL</sequence>
<reference evidence="3 4" key="2">
    <citation type="journal article" date="2021" name="J. Hered.">
        <title>Feather Gene Expression Elucidates the Developmental Basis of Plumage Iridescence in African Starlings.</title>
        <authorList>
            <person name="Rubenstein D.R."/>
            <person name="Corvelo A."/>
            <person name="MacManes M.D."/>
            <person name="Maia R."/>
            <person name="Narzisi G."/>
            <person name="Rousaki A."/>
            <person name="Vandenabeele P."/>
            <person name="Shawkey M.D."/>
            <person name="Solomon J."/>
        </authorList>
    </citation>
    <scope>NUCLEOTIDE SEQUENCE [LARGE SCALE GENOMIC DNA]</scope>
    <source>
        <strain evidence="3">SS15</strain>
    </source>
</reference>
<gene>
    <name evidence="3" type="ORF">IHE44_0009204</name>
    <name evidence="2" type="ORF">IHE44_007656</name>
</gene>
<evidence type="ECO:0000313" key="3">
    <source>
        <dbReference type="EMBL" id="KAI1240762.1"/>
    </source>
</evidence>
<reference evidence="3" key="3">
    <citation type="submission" date="2022-01" db="EMBL/GenBank/DDBJ databases">
        <authorList>
            <person name="Rubenstein D.R."/>
        </authorList>
    </citation>
    <scope>NUCLEOTIDE SEQUENCE</scope>
    <source>
        <strain evidence="3">SS15</strain>
        <tissue evidence="3">Liver</tissue>
    </source>
</reference>
<comment type="caution">
    <text evidence="2">The sequence shown here is derived from an EMBL/GenBank/DDBJ whole genome shotgun (WGS) entry which is preliminary data.</text>
</comment>
<evidence type="ECO:0000313" key="4">
    <source>
        <dbReference type="Proteomes" id="UP000618051"/>
    </source>
</evidence>
<dbReference type="Proteomes" id="UP000618051">
    <property type="component" value="Unassembled WGS sequence"/>
</dbReference>
<name>A0A835NXP1_9PASS</name>
<feature type="non-terminal residue" evidence="2">
    <location>
        <position position="1"/>
    </location>
</feature>
<evidence type="ECO:0000256" key="1">
    <source>
        <dbReference type="SAM" id="MobiDB-lite"/>
    </source>
</evidence>
<dbReference type="Pfam" id="PF15375">
    <property type="entry name" value="FSAF1"/>
    <property type="match status" value="1"/>
</dbReference>
<feature type="compositionally biased region" description="Basic and acidic residues" evidence="1">
    <location>
        <begin position="69"/>
        <end position="90"/>
    </location>
</feature>
<evidence type="ECO:0000313" key="2">
    <source>
        <dbReference type="EMBL" id="KAG0123204.1"/>
    </source>
</evidence>
<dbReference type="EMBL" id="JADDUC010000030">
    <property type="protein sequence ID" value="KAG0123204.1"/>
    <property type="molecule type" value="Genomic_DNA"/>
</dbReference>
<reference evidence="2" key="1">
    <citation type="submission" date="2020-10" db="EMBL/GenBank/DDBJ databases">
        <title>Feather gene expression reveals the developmental basis of iridescence in African starlings.</title>
        <authorList>
            <person name="Rubenstein D.R."/>
        </authorList>
    </citation>
    <scope>NUCLEOTIDE SEQUENCE</scope>
    <source>
        <strain evidence="2">SS15</strain>
        <tissue evidence="2">Liver</tissue>
    </source>
</reference>
<dbReference type="OrthoDB" id="10067479at2759"/>
<dbReference type="AlphaFoldDB" id="A0A835NXP1"/>
<dbReference type="PANTHER" id="PTHR28366:SF1">
    <property type="entry name" value="CHROMOSOME 1 OPEN READING FRAME 131"/>
    <property type="match status" value="1"/>
</dbReference>
<dbReference type="PANTHER" id="PTHR28366">
    <property type="entry name" value="CHROMOSOME 1 OPEN READING FRAME 131"/>
    <property type="match status" value="1"/>
</dbReference>